<sequence length="136" mass="16089">MEKFKSKIDLWFVILVCLLFTLILIRLAYDQNWVGFIFIIVVISYVIYSFSTTVYSIEGDKLKIKCSYFFNFLIEIKDIKKKSETFNIISSPALAFNRLEILYNKFDTLLISPKDKIRFLEAVKRINPEIKIVLKK</sequence>
<protein>
    <recommendedName>
        <fullName evidence="2">Uncharacterized protein YyaB-like PH domain-containing protein</fullName>
    </recommendedName>
</protein>
<feature type="transmembrane region" description="Helical" evidence="1">
    <location>
        <begin position="12"/>
        <end position="29"/>
    </location>
</feature>
<dbReference type="KEGG" id="ffl:HYN86_10480"/>
<evidence type="ECO:0000313" key="4">
    <source>
        <dbReference type="Proteomes" id="UP000251561"/>
    </source>
</evidence>
<proteinExistence type="predicted"/>
<evidence type="ECO:0000256" key="1">
    <source>
        <dbReference type="SAM" id="Phobius"/>
    </source>
</evidence>
<name>A0A344LSV6_9FLAO</name>
<dbReference type="RefSeq" id="WP_113677977.1">
    <property type="nucleotide sequence ID" value="NZ_CP030261.1"/>
</dbReference>
<evidence type="ECO:0000313" key="3">
    <source>
        <dbReference type="EMBL" id="AXB56998.1"/>
    </source>
</evidence>
<evidence type="ECO:0000259" key="2">
    <source>
        <dbReference type="Pfam" id="PF06713"/>
    </source>
</evidence>
<keyword evidence="1" id="KW-1133">Transmembrane helix</keyword>
<dbReference type="InterPro" id="IPR009589">
    <property type="entry name" value="PH_YyaB-like"/>
</dbReference>
<dbReference type="EMBL" id="CP030261">
    <property type="protein sequence ID" value="AXB56998.1"/>
    <property type="molecule type" value="Genomic_DNA"/>
</dbReference>
<gene>
    <name evidence="3" type="ORF">HYN86_10480</name>
</gene>
<dbReference type="Pfam" id="PF06713">
    <property type="entry name" value="bPH_4"/>
    <property type="match status" value="1"/>
</dbReference>
<dbReference type="GO" id="GO:0030153">
    <property type="term" value="P:bacteriocin immunity"/>
    <property type="evidence" value="ECO:0007669"/>
    <property type="project" value="InterPro"/>
</dbReference>
<feature type="domain" description="Uncharacterized protein YyaB-like PH" evidence="2">
    <location>
        <begin position="53"/>
        <end position="127"/>
    </location>
</feature>
<dbReference type="AlphaFoldDB" id="A0A344LSV6"/>
<reference evidence="3 4" key="1">
    <citation type="submission" date="2018-06" db="EMBL/GenBank/DDBJ databases">
        <title>Genome sequencing of Flavobacterium.</title>
        <authorList>
            <person name="Baek M.-G."/>
            <person name="Yi H."/>
        </authorList>
    </citation>
    <scope>NUCLEOTIDE SEQUENCE [LARGE SCALE GENOMIC DNA]</scope>
    <source>
        <strain evidence="3 4">HYN0086</strain>
    </source>
</reference>
<dbReference type="OrthoDB" id="1261156at2"/>
<keyword evidence="4" id="KW-1185">Reference proteome</keyword>
<accession>A0A344LSV6</accession>
<keyword evidence="1" id="KW-0472">Membrane</keyword>
<dbReference type="Proteomes" id="UP000251561">
    <property type="component" value="Chromosome"/>
</dbReference>
<organism evidence="3 4">
    <name type="scientific">Flavobacterium fluviale</name>
    <dbReference type="NCBI Taxonomy" id="2249356"/>
    <lineage>
        <taxon>Bacteria</taxon>
        <taxon>Pseudomonadati</taxon>
        <taxon>Bacteroidota</taxon>
        <taxon>Flavobacteriia</taxon>
        <taxon>Flavobacteriales</taxon>
        <taxon>Flavobacteriaceae</taxon>
        <taxon>Flavobacterium</taxon>
    </lineage>
</organism>
<feature type="transmembrane region" description="Helical" evidence="1">
    <location>
        <begin position="35"/>
        <end position="57"/>
    </location>
</feature>
<keyword evidence="1" id="KW-0812">Transmembrane</keyword>